<organism evidence="1">
    <name type="scientific">Rhizophora mucronata</name>
    <name type="common">Asiatic mangrove</name>
    <dbReference type="NCBI Taxonomy" id="61149"/>
    <lineage>
        <taxon>Eukaryota</taxon>
        <taxon>Viridiplantae</taxon>
        <taxon>Streptophyta</taxon>
        <taxon>Embryophyta</taxon>
        <taxon>Tracheophyta</taxon>
        <taxon>Spermatophyta</taxon>
        <taxon>Magnoliopsida</taxon>
        <taxon>eudicotyledons</taxon>
        <taxon>Gunneridae</taxon>
        <taxon>Pentapetalae</taxon>
        <taxon>rosids</taxon>
        <taxon>fabids</taxon>
        <taxon>Malpighiales</taxon>
        <taxon>Rhizophoraceae</taxon>
        <taxon>Rhizophora</taxon>
    </lineage>
</organism>
<reference evidence="1" key="1">
    <citation type="submission" date="2018-02" db="EMBL/GenBank/DDBJ databases">
        <title>Rhizophora mucronata_Transcriptome.</title>
        <authorList>
            <person name="Meera S.P."/>
            <person name="Sreeshan A."/>
            <person name="Augustine A."/>
        </authorList>
    </citation>
    <scope>NUCLEOTIDE SEQUENCE</scope>
    <source>
        <tissue evidence="1">Leaf</tissue>
    </source>
</reference>
<proteinExistence type="predicted"/>
<dbReference type="AlphaFoldDB" id="A0A2P2IR57"/>
<protein>
    <submittedName>
        <fullName evidence="1">Uncharacterized protein</fullName>
    </submittedName>
</protein>
<evidence type="ECO:0000313" key="1">
    <source>
        <dbReference type="EMBL" id="MBW83704.1"/>
    </source>
</evidence>
<dbReference type="EMBL" id="GGEC01003221">
    <property type="protein sequence ID" value="MBW83704.1"/>
    <property type="molecule type" value="Transcribed_RNA"/>
</dbReference>
<sequence>MVYFPLIRDIDNGGYLGEYIVRRWEKESKSNQRLLL</sequence>
<accession>A0A2P2IR57</accession>
<name>A0A2P2IR57_RHIMU</name>